<protein>
    <submittedName>
        <fullName evidence="3">Tripartite tricarboxylate transporter substrate binding protein</fullName>
    </submittedName>
</protein>
<dbReference type="InterPro" id="IPR005064">
    <property type="entry name" value="BUG"/>
</dbReference>
<sequence>MQRSECRPSALSMALAAAALACAAASAQAAYPERPVTIVVPTAPGGGNDAFARVLAQKMGESLKQTVVVVNKAGAQGAIASEFVAHAPADGYTLLFGYIATHGINPALQKLRYDPVADFAPVGMLASSPTLLVVSAASGIDSVKQLIERGKTQPDTLSYASAGAGTAPHVTAELFKLATGTQMLHIPYKGSAPAMADTLAGTTQVMFPSLFSAYPHLGSGRIKALALAGDKRSDVLKDVPTLEELGVKGVSVPQWYALFAPAGTDAAVVGLLNRHLNAALRDPSVIEKFKENGADTQSSTPAELGAFVKSEVARWRKVVEAAHLSAD</sequence>
<proteinExistence type="inferred from homology"/>
<feature type="chain" id="PRO_5046930898" evidence="2">
    <location>
        <begin position="30"/>
        <end position="327"/>
    </location>
</feature>
<dbReference type="PANTHER" id="PTHR42928:SF5">
    <property type="entry name" value="BLR1237 PROTEIN"/>
    <property type="match status" value="1"/>
</dbReference>
<dbReference type="PIRSF" id="PIRSF017082">
    <property type="entry name" value="YflP"/>
    <property type="match status" value="1"/>
</dbReference>
<evidence type="ECO:0000313" key="4">
    <source>
        <dbReference type="Proteomes" id="UP001501671"/>
    </source>
</evidence>
<dbReference type="Gene3D" id="3.40.190.10">
    <property type="entry name" value="Periplasmic binding protein-like II"/>
    <property type="match status" value="1"/>
</dbReference>
<evidence type="ECO:0000256" key="2">
    <source>
        <dbReference type="SAM" id="SignalP"/>
    </source>
</evidence>
<comment type="similarity">
    <text evidence="1">Belongs to the UPF0065 (bug) family.</text>
</comment>
<evidence type="ECO:0000313" key="3">
    <source>
        <dbReference type="EMBL" id="GAA4334154.1"/>
    </source>
</evidence>
<keyword evidence="2" id="KW-0732">Signal</keyword>
<keyword evidence="4" id="KW-1185">Reference proteome</keyword>
<feature type="signal peptide" evidence="2">
    <location>
        <begin position="1"/>
        <end position="29"/>
    </location>
</feature>
<dbReference type="EMBL" id="BAABFO010000011">
    <property type="protein sequence ID" value="GAA4334154.1"/>
    <property type="molecule type" value="Genomic_DNA"/>
</dbReference>
<name>A0ABP8H463_9BURK</name>
<reference evidence="4" key="1">
    <citation type="journal article" date="2019" name="Int. J. Syst. Evol. Microbiol.">
        <title>The Global Catalogue of Microorganisms (GCM) 10K type strain sequencing project: providing services to taxonomists for standard genome sequencing and annotation.</title>
        <authorList>
            <consortium name="The Broad Institute Genomics Platform"/>
            <consortium name="The Broad Institute Genome Sequencing Center for Infectious Disease"/>
            <person name="Wu L."/>
            <person name="Ma J."/>
        </authorList>
    </citation>
    <scope>NUCLEOTIDE SEQUENCE [LARGE SCALE GENOMIC DNA]</scope>
    <source>
        <strain evidence="4">JCM 17666</strain>
    </source>
</reference>
<comment type="caution">
    <text evidence="3">The sequence shown here is derived from an EMBL/GenBank/DDBJ whole genome shotgun (WGS) entry which is preliminary data.</text>
</comment>
<dbReference type="Gene3D" id="3.40.190.150">
    <property type="entry name" value="Bordetella uptake gene, domain 1"/>
    <property type="match status" value="1"/>
</dbReference>
<dbReference type="Pfam" id="PF03401">
    <property type="entry name" value="TctC"/>
    <property type="match status" value="1"/>
</dbReference>
<gene>
    <name evidence="3" type="ORF">GCM10023144_26120</name>
</gene>
<dbReference type="SUPFAM" id="SSF53850">
    <property type="entry name" value="Periplasmic binding protein-like II"/>
    <property type="match status" value="1"/>
</dbReference>
<dbReference type="PANTHER" id="PTHR42928">
    <property type="entry name" value="TRICARBOXYLATE-BINDING PROTEIN"/>
    <property type="match status" value="1"/>
</dbReference>
<dbReference type="PROSITE" id="PS51257">
    <property type="entry name" value="PROKAR_LIPOPROTEIN"/>
    <property type="match status" value="1"/>
</dbReference>
<dbReference type="InterPro" id="IPR042100">
    <property type="entry name" value="Bug_dom1"/>
</dbReference>
<evidence type="ECO:0000256" key="1">
    <source>
        <dbReference type="ARBA" id="ARBA00006987"/>
    </source>
</evidence>
<dbReference type="RefSeq" id="WP_345250108.1">
    <property type="nucleotide sequence ID" value="NZ_BAABFO010000011.1"/>
</dbReference>
<dbReference type="CDD" id="cd13578">
    <property type="entry name" value="PBP2_Bug27"/>
    <property type="match status" value="1"/>
</dbReference>
<organism evidence="3 4">
    <name type="scientific">Pigmentiphaga soli</name>
    <dbReference type="NCBI Taxonomy" id="1007095"/>
    <lineage>
        <taxon>Bacteria</taxon>
        <taxon>Pseudomonadati</taxon>
        <taxon>Pseudomonadota</taxon>
        <taxon>Betaproteobacteria</taxon>
        <taxon>Burkholderiales</taxon>
        <taxon>Alcaligenaceae</taxon>
        <taxon>Pigmentiphaga</taxon>
    </lineage>
</organism>
<accession>A0ABP8H463</accession>
<dbReference type="Proteomes" id="UP001501671">
    <property type="component" value="Unassembled WGS sequence"/>
</dbReference>